<keyword evidence="3" id="KW-0547">Nucleotide-binding</keyword>
<dbReference type="GO" id="GO:0003682">
    <property type="term" value="F:chromatin binding"/>
    <property type="evidence" value="ECO:0007669"/>
    <property type="project" value="TreeGrafter"/>
</dbReference>
<keyword evidence="5" id="KW-0067">ATP-binding</keyword>
<dbReference type="GO" id="GO:0005524">
    <property type="term" value="F:ATP binding"/>
    <property type="evidence" value="ECO:0007669"/>
    <property type="project" value="UniProtKB-KW"/>
</dbReference>
<dbReference type="Proteomes" id="UP000494040">
    <property type="component" value="Unassembled WGS sequence"/>
</dbReference>
<comment type="similarity">
    <text evidence="2">Belongs to the rad17/RAD24 family.</text>
</comment>
<evidence type="ECO:0000313" key="8">
    <source>
        <dbReference type="EnsemblMetazoa" id="XP_014261750.1"/>
    </source>
</evidence>
<dbReference type="InterPro" id="IPR004582">
    <property type="entry name" value="Checkpoint_prot_Rad17_Rad24"/>
</dbReference>
<evidence type="ECO:0000256" key="6">
    <source>
        <dbReference type="ARBA" id="ARBA00023242"/>
    </source>
</evidence>
<dbReference type="EnsemblMetazoa" id="XM_014406264.2">
    <property type="protein sequence ID" value="XP_014261750.1"/>
    <property type="gene ID" value="LOC106673887"/>
</dbReference>
<keyword evidence="7" id="KW-0131">Cell cycle</keyword>
<dbReference type="GO" id="GO:0005634">
    <property type="term" value="C:nucleus"/>
    <property type="evidence" value="ECO:0007669"/>
    <property type="project" value="UniProtKB-SubCell"/>
</dbReference>
<evidence type="ECO:0000256" key="3">
    <source>
        <dbReference type="ARBA" id="ARBA00022741"/>
    </source>
</evidence>
<name>A0A8I6SDA5_CIMLE</name>
<dbReference type="AlphaFoldDB" id="A0A8I6SDA5"/>
<accession>A0A8I6SDA5</accession>
<dbReference type="GO" id="GO:0033314">
    <property type="term" value="P:mitotic DNA replication checkpoint signaling"/>
    <property type="evidence" value="ECO:0007669"/>
    <property type="project" value="TreeGrafter"/>
</dbReference>
<protein>
    <recommendedName>
        <fullName evidence="10">Cell cycle checkpoint protein RAD17</fullName>
    </recommendedName>
</protein>
<gene>
    <name evidence="8" type="primary">106673887</name>
</gene>
<evidence type="ECO:0000256" key="1">
    <source>
        <dbReference type="ARBA" id="ARBA00004123"/>
    </source>
</evidence>
<evidence type="ECO:0000256" key="4">
    <source>
        <dbReference type="ARBA" id="ARBA00022763"/>
    </source>
</evidence>
<dbReference type="OMA" id="GWNPVRK"/>
<comment type="subcellular location">
    <subcellularLocation>
        <location evidence="1">Nucleus</location>
    </subcellularLocation>
</comment>
<dbReference type="KEGG" id="clec:106673887"/>
<dbReference type="GO" id="GO:0006281">
    <property type="term" value="P:DNA repair"/>
    <property type="evidence" value="ECO:0007669"/>
    <property type="project" value="InterPro"/>
</dbReference>
<dbReference type="GO" id="GO:0003689">
    <property type="term" value="F:DNA clamp loader activity"/>
    <property type="evidence" value="ECO:0007669"/>
    <property type="project" value="TreeGrafter"/>
</dbReference>
<dbReference type="PANTHER" id="PTHR12172">
    <property type="entry name" value="CELL CYCLE CHECKPOINT PROTEIN RAD17"/>
    <property type="match status" value="1"/>
</dbReference>
<evidence type="ECO:0008006" key="10">
    <source>
        <dbReference type="Google" id="ProtNLM"/>
    </source>
</evidence>
<keyword evidence="6" id="KW-0539">Nucleus</keyword>
<dbReference type="GO" id="GO:0000077">
    <property type="term" value="P:DNA damage checkpoint signaling"/>
    <property type="evidence" value="ECO:0007669"/>
    <property type="project" value="TreeGrafter"/>
</dbReference>
<evidence type="ECO:0000256" key="7">
    <source>
        <dbReference type="ARBA" id="ARBA00023306"/>
    </source>
</evidence>
<evidence type="ECO:0000256" key="5">
    <source>
        <dbReference type="ARBA" id="ARBA00022840"/>
    </source>
</evidence>
<proteinExistence type="inferred from homology"/>
<dbReference type="OrthoDB" id="10265971at2759"/>
<keyword evidence="9" id="KW-1185">Reference proteome</keyword>
<dbReference type="PANTHER" id="PTHR12172:SF0">
    <property type="entry name" value="CELL CYCLE CHECKPOINT PROTEIN RAD17"/>
    <property type="match status" value="1"/>
</dbReference>
<evidence type="ECO:0000313" key="9">
    <source>
        <dbReference type="Proteomes" id="UP000494040"/>
    </source>
</evidence>
<dbReference type="Gene3D" id="3.40.50.300">
    <property type="entry name" value="P-loop containing nucleotide triphosphate hydrolases"/>
    <property type="match status" value="1"/>
</dbReference>
<keyword evidence="4" id="KW-0227">DNA damage</keyword>
<evidence type="ECO:0000256" key="2">
    <source>
        <dbReference type="ARBA" id="ARBA00006168"/>
    </source>
</evidence>
<dbReference type="InterPro" id="IPR027417">
    <property type="entry name" value="P-loop_NTPase"/>
</dbReference>
<dbReference type="SUPFAM" id="SSF52540">
    <property type="entry name" value="P-loop containing nucleoside triphosphate hydrolases"/>
    <property type="match status" value="1"/>
</dbReference>
<dbReference type="Pfam" id="PF03215">
    <property type="entry name" value="Rad17"/>
    <property type="match status" value="1"/>
</dbReference>
<reference evidence="8" key="1">
    <citation type="submission" date="2022-01" db="UniProtKB">
        <authorList>
            <consortium name="EnsemblMetazoa"/>
        </authorList>
    </citation>
    <scope>IDENTIFICATION</scope>
</reference>
<sequence>MNWVSSTFSPLDVQPTKRRKLDGECFPRATSAEVWVNTWKPKKKEDLVVHKKKVEEVQSWLEWTKRGFGSSALLLTGPPGCGKLTTLKVLCSFLGINLVEWMPQVAKKSYDPENLEYNQGDVSLFEEFVLRATRYSNVFNSQSSRMIVVKDIPNGFTRDCSRFQDFLENYTTLDRVYLCFITTDVKITRELFSESIKQKYNIKTISFNPVTQRSVKTTLEKIAKSKFTEYIDGISLSCNGDLRNAITTLQFLSVKGELPQKGKKGTKENVKKTDVIDLFKGLGRVLYAKRDGNGKLAHCPVEVGDSFTSSPELFLGMLQQNYLNTFSSIHDAAKASHKLSVSNVILSDYKDTNTSRSLGLIIASHALMSHNSKPIKKFQQFDKPRKVISLLQDSTINNFNTCDSIIDLVTFGRHIPAFTADNKELISKYTSFK</sequence>
<organism evidence="8 9">
    <name type="scientific">Cimex lectularius</name>
    <name type="common">Bed bug</name>
    <name type="synonym">Acanthia lectularia</name>
    <dbReference type="NCBI Taxonomy" id="79782"/>
    <lineage>
        <taxon>Eukaryota</taxon>
        <taxon>Metazoa</taxon>
        <taxon>Ecdysozoa</taxon>
        <taxon>Arthropoda</taxon>
        <taxon>Hexapoda</taxon>
        <taxon>Insecta</taxon>
        <taxon>Pterygota</taxon>
        <taxon>Neoptera</taxon>
        <taxon>Paraneoptera</taxon>
        <taxon>Hemiptera</taxon>
        <taxon>Heteroptera</taxon>
        <taxon>Panheteroptera</taxon>
        <taxon>Cimicomorpha</taxon>
        <taxon>Cimicidae</taxon>
        <taxon>Cimex</taxon>
    </lineage>
</organism>